<accession>A0A6J5NBU0</accession>
<name>A0A6J5NBU0_9CAUD</name>
<protein>
    <submittedName>
        <fullName evidence="1">Uncharacterized protein</fullName>
    </submittedName>
</protein>
<evidence type="ECO:0000313" key="1">
    <source>
        <dbReference type="EMBL" id="CAB4156102.1"/>
    </source>
</evidence>
<sequence>MNNYFNHRQESEVTVTWKAFGEPTSATIWFRNDDYPPATPLGVCAMLFSQTNLYQGHLWDLLETVLPENRTHTALSVGDEVTVDGVTHRCQPVGWLEVVTA</sequence>
<reference evidence="1" key="1">
    <citation type="submission" date="2020-04" db="EMBL/GenBank/DDBJ databases">
        <authorList>
            <person name="Chiriac C."/>
            <person name="Salcher M."/>
            <person name="Ghai R."/>
            <person name="Kavagutti S V."/>
        </authorList>
    </citation>
    <scope>NUCLEOTIDE SEQUENCE</scope>
</reference>
<proteinExistence type="predicted"/>
<gene>
    <name evidence="1" type="ORF">UFOVP658_43</name>
</gene>
<organism evidence="1">
    <name type="scientific">uncultured Caudovirales phage</name>
    <dbReference type="NCBI Taxonomy" id="2100421"/>
    <lineage>
        <taxon>Viruses</taxon>
        <taxon>Duplodnaviria</taxon>
        <taxon>Heunggongvirae</taxon>
        <taxon>Uroviricota</taxon>
        <taxon>Caudoviricetes</taxon>
        <taxon>Peduoviridae</taxon>
        <taxon>Maltschvirus</taxon>
        <taxon>Maltschvirus maltsch</taxon>
    </lineage>
</organism>
<dbReference type="EMBL" id="LR796639">
    <property type="protein sequence ID" value="CAB4156102.1"/>
    <property type="molecule type" value="Genomic_DNA"/>
</dbReference>